<feature type="transmembrane region" description="Helical" evidence="7">
    <location>
        <begin position="280"/>
        <end position="308"/>
    </location>
</feature>
<evidence type="ECO:0000256" key="3">
    <source>
        <dbReference type="ARBA" id="ARBA00022475"/>
    </source>
</evidence>
<dbReference type="Pfam" id="PF19300">
    <property type="entry name" value="BPD_transp_1_N"/>
    <property type="match status" value="1"/>
</dbReference>
<sequence length="316" mass="32541">MNIARYAGVRLTVGVVQTAAVMGCVFVVASALPGDAAVAIAADDPDPERIAALRQNLGLDRPLLTQLGDWAGGLLQGDLGTSAGSGRPVTAILADALGPTVTLAVLAMALTVPAAIAIGVMAATHRGRRVDRTITGTTVALYAAPEFAVAIVLISVFAVGLGWFPPTAVGAGDSLLDQPELLVLPVIVLMVRPVCSLSRLVRASMATTLDSEYIEHSLRLGISTRRVIWRHALPGSLTPATQHVARIADWMLGGVVIVEAVFAIGGLGEVLVDAVSSRDLPLLMGVVCLFAVITVVVNTVADIVAYLLNPAAGDAL</sequence>
<feature type="transmembrane region" description="Helical" evidence="7">
    <location>
        <begin position="250"/>
        <end position="268"/>
    </location>
</feature>
<accession>A0ABS9DJB3</accession>
<dbReference type="EMBL" id="JAKGCU010000011">
    <property type="protein sequence ID" value="MCF3939308.1"/>
    <property type="molecule type" value="Genomic_DNA"/>
</dbReference>
<evidence type="ECO:0000259" key="8">
    <source>
        <dbReference type="PROSITE" id="PS50928"/>
    </source>
</evidence>
<evidence type="ECO:0000313" key="10">
    <source>
        <dbReference type="Proteomes" id="UP001108089"/>
    </source>
</evidence>
<evidence type="ECO:0000313" key="9">
    <source>
        <dbReference type="EMBL" id="MCF3939308.1"/>
    </source>
</evidence>
<dbReference type="InterPro" id="IPR035906">
    <property type="entry name" value="MetI-like_sf"/>
</dbReference>
<evidence type="ECO:0000256" key="4">
    <source>
        <dbReference type="ARBA" id="ARBA00022692"/>
    </source>
</evidence>
<protein>
    <submittedName>
        <fullName evidence="9">ABC transporter permease</fullName>
    </submittedName>
</protein>
<evidence type="ECO:0000256" key="6">
    <source>
        <dbReference type="ARBA" id="ARBA00023136"/>
    </source>
</evidence>
<dbReference type="Pfam" id="PF00528">
    <property type="entry name" value="BPD_transp_1"/>
    <property type="match status" value="1"/>
</dbReference>
<dbReference type="PANTHER" id="PTHR43163">
    <property type="entry name" value="DIPEPTIDE TRANSPORT SYSTEM PERMEASE PROTEIN DPPB-RELATED"/>
    <property type="match status" value="1"/>
</dbReference>
<keyword evidence="4 7" id="KW-0812">Transmembrane</keyword>
<dbReference type="SUPFAM" id="SSF161098">
    <property type="entry name" value="MetI-like"/>
    <property type="match status" value="1"/>
</dbReference>
<dbReference type="InterPro" id="IPR045621">
    <property type="entry name" value="BPD_transp_1_N"/>
</dbReference>
<evidence type="ECO:0000256" key="7">
    <source>
        <dbReference type="RuleBase" id="RU363032"/>
    </source>
</evidence>
<feature type="transmembrane region" description="Helical" evidence="7">
    <location>
        <begin position="12"/>
        <end position="32"/>
    </location>
</feature>
<keyword evidence="10" id="KW-1185">Reference proteome</keyword>
<organism evidence="9 10">
    <name type="scientific">Gordonia tangerina</name>
    <dbReference type="NCBI Taxonomy" id="2911060"/>
    <lineage>
        <taxon>Bacteria</taxon>
        <taxon>Bacillati</taxon>
        <taxon>Actinomycetota</taxon>
        <taxon>Actinomycetes</taxon>
        <taxon>Mycobacteriales</taxon>
        <taxon>Gordoniaceae</taxon>
        <taxon>Gordonia</taxon>
    </lineage>
</organism>
<dbReference type="InterPro" id="IPR000515">
    <property type="entry name" value="MetI-like"/>
</dbReference>
<reference evidence="9" key="1">
    <citation type="submission" date="2022-01" db="EMBL/GenBank/DDBJ databases">
        <title>Gordonia xiamenensis sp. nov., isolated from surface seawater in Xiamen.</title>
        <authorList>
            <person name="He Y.F."/>
        </authorList>
    </citation>
    <scope>NUCLEOTIDE SEQUENCE</scope>
    <source>
        <strain evidence="9">GW1C4-4</strain>
    </source>
</reference>
<comment type="similarity">
    <text evidence="7">Belongs to the binding-protein-dependent transport system permease family.</text>
</comment>
<dbReference type="RefSeq" id="WP_235724043.1">
    <property type="nucleotide sequence ID" value="NZ_JAKGCU010000011.1"/>
</dbReference>
<feature type="transmembrane region" description="Helical" evidence="7">
    <location>
        <begin position="96"/>
        <end position="118"/>
    </location>
</feature>
<name>A0ABS9DJB3_9ACTN</name>
<proteinExistence type="inferred from homology"/>
<keyword evidence="6 7" id="KW-0472">Membrane</keyword>
<dbReference type="CDD" id="cd06261">
    <property type="entry name" value="TM_PBP2"/>
    <property type="match status" value="1"/>
</dbReference>
<dbReference type="PROSITE" id="PS50928">
    <property type="entry name" value="ABC_TM1"/>
    <property type="match status" value="1"/>
</dbReference>
<dbReference type="Gene3D" id="1.10.3720.10">
    <property type="entry name" value="MetI-like"/>
    <property type="match status" value="1"/>
</dbReference>
<dbReference type="PROSITE" id="PS51257">
    <property type="entry name" value="PROKAR_LIPOPROTEIN"/>
    <property type="match status" value="1"/>
</dbReference>
<comment type="caution">
    <text evidence="9">The sequence shown here is derived from an EMBL/GenBank/DDBJ whole genome shotgun (WGS) entry which is preliminary data.</text>
</comment>
<keyword evidence="5 7" id="KW-1133">Transmembrane helix</keyword>
<keyword evidence="3" id="KW-1003">Cell membrane</keyword>
<comment type="subcellular location">
    <subcellularLocation>
        <location evidence="1 7">Cell membrane</location>
        <topology evidence="1 7">Multi-pass membrane protein</topology>
    </subcellularLocation>
</comment>
<dbReference type="PANTHER" id="PTHR43163:SF3">
    <property type="entry name" value="PEPTIDE ABC TRANSPORTER PERMEASE PROTEIN"/>
    <property type="match status" value="1"/>
</dbReference>
<feature type="transmembrane region" description="Helical" evidence="7">
    <location>
        <begin position="181"/>
        <end position="201"/>
    </location>
</feature>
<keyword evidence="2 7" id="KW-0813">Transport</keyword>
<evidence type="ECO:0000256" key="5">
    <source>
        <dbReference type="ARBA" id="ARBA00022989"/>
    </source>
</evidence>
<gene>
    <name evidence="9" type="ORF">L1892_13085</name>
</gene>
<feature type="domain" description="ABC transmembrane type-1" evidence="8">
    <location>
        <begin position="97"/>
        <end position="305"/>
    </location>
</feature>
<feature type="transmembrane region" description="Helical" evidence="7">
    <location>
        <begin position="139"/>
        <end position="161"/>
    </location>
</feature>
<evidence type="ECO:0000256" key="1">
    <source>
        <dbReference type="ARBA" id="ARBA00004651"/>
    </source>
</evidence>
<evidence type="ECO:0000256" key="2">
    <source>
        <dbReference type="ARBA" id="ARBA00022448"/>
    </source>
</evidence>
<dbReference type="Proteomes" id="UP001108089">
    <property type="component" value="Unassembled WGS sequence"/>
</dbReference>